<name>A0A084SQC9_9BACT</name>
<evidence type="ECO:0000313" key="2">
    <source>
        <dbReference type="Proteomes" id="UP000028547"/>
    </source>
</evidence>
<accession>A0A084SQC9</accession>
<dbReference type="PROSITE" id="PS00409">
    <property type="entry name" value="PROKAR_NTER_METHYL"/>
    <property type="match status" value="1"/>
</dbReference>
<proteinExistence type="predicted"/>
<gene>
    <name evidence="1" type="ORF">Q664_27145</name>
</gene>
<sequence>MLRRASFRPRHGFTTIESLIAAVVFLVGLAGLLGALVQARGATGQARRLMQATDVANDLAEQIQLWNFDDPRLAASAALCADDPLDKDHKLLKPGTGDYNAYVACMHGELMLRLGGVAFGGLQRPAFRDEDKVESRGETVYQRFYIVRTEPVREGVQRMQVWVKVLYMDAGEPRVVTTQTMRIQMGGV</sequence>
<dbReference type="InterPro" id="IPR012902">
    <property type="entry name" value="N_methyl_site"/>
</dbReference>
<dbReference type="Proteomes" id="UP000028547">
    <property type="component" value="Unassembled WGS sequence"/>
</dbReference>
<evidence type="ECO:0000313" key="1">
    <source>
        <dbReference type="EMBL" id="KFA90664.1"/>
    </source>
</evidence>
<dbReference type="RefSeq" id="WP_043401584.1">
    <property type="nucleotide sequence ID" value="NZ_JPMI01000197.1"/>
</dbReference>
<organism evidence="1 2">
    <name type="scientific">Archangium violaceum Cb vi76</name>
    <dbReference type="NCBI Taxonomy" id="1406225"/>
    <lineage>
        <taxon>Bacteria</taxon>
        <taxon>Pseudomonadati</taxon>
        <taxon>Myxococcota</taxon>
        <taxon>Myxococcia</taxon>
        <taxon>Myxococcales</taxon>
        <taxon>Cystobacterineae</taxon>
        <taxon>Archangiaceae</taxon>
        <taxon>Archangium</taxon>
    </lineage>
</organism>
<dbReference type="AlphaFoldDB" id="A0A084SQC9"/>
<comment type="caution">
    <text evidence="1">The sequence shown here is derived from an EMBL/GenBank/DDBJ whole genome shotgun (WGS) entry which is preliminary data.</text>
</comment>
<reference evidence="1 2" key="1">
    <citation type="submission" date="2014-07" db="EMBL/GenBank/DDBJ databases">
        <title>Draft Genome Sequence of Gephyronic Acid Producer, Cystobacter violaceus Strain Cb vi76.</title>
        <authorList>
            <person name="Stevens D.C."/>
            <person name="Young J."/>
            <person name="Carmichael R."/>
            <person name="Tan J."/>
            <person name="Taylor R.E."/>
        </authorList>
    </citation>
    <scope>NUCLEOTIDE SEQUENCE [LARGE SCALE GENOMIC DNA]</scope>
    <source>
        <strain evidence="1 2">Cb vi76</strain>
    </source>
</reference>
<dbReference type="EMBL" id="JPMI01000197">
    <property type="protein sequence ID" value="KFA90664.1"/>
    <property type="molecule type" value="Genomic_DNA"/>
</dbReference>
<protein>
    <recommendedName>
        <fullName evidence="3">Pilus assembly protein PilV</fullName>
    </recommendedName>
</protein>
<evidence type="ECO:0008006" key="3">
    <source>
        <dbReference type="Google" id="ProtNLM"/>
    </source>
</evidence>